<keyword evidence="6" id="KW-1185">Reference proteome</keyword>
<dbReference type="InterPro" id="IPR000891">
    <property type="entry name" value="PYR_CT"/>
</dbReference>
<evidence type="ECO:0000259" key="4">
    <source>
        <dbReference type="PROSITE" id="PS50991"/>
    </source>
</evidence>
<name>A0ABY0IDH5_9BACT</name>
<dbReference type="GO" id="GO:0016829">
    <property type="term" value="F:lyase activity"/>
    <property type="evidence" value="ECO:0007669"/>
    <property type="project" value="UniProtKB-KW"/>
</dbReference>
<dbReference type="Pfam" id="PF00682">
    <property type="entry name" value="HMGL-like"/>
    <property type="match status" value="1"/>
</dbReference>
<dbReference type="SUPFAM" id="SSF51569">
    <property type="entry name" value="Aldolase"/>
    <property type="match status" value="1"/>
</dbReference>
<dbReference type="CDD" id="cd07938">
    <property type="entry name" value="DRE_TIM_HMGL"/>
    <property type="match status" value="1"/>
</dbReference>
<keyword evidence="3 5" id="KW-0456">Lyase</keyword>
<dbReference type="PANTHER" id="PTHR42738:SF7">
    <property type="entry name" value="HYDROXYMETHYLGLUTARYL-COA LYASE"/>
    <property type="match status" value="1"/>
</dbReference>
<reference evidence="6" key="1">
    <citation type="journal article" date="2019" name="Int. J. Syst. Evol. Microbiol.">
        <title>Halobacteriovorax valvorus sp. nov., a novel prokaryotic predator isolated from coastal seawater of China.</title>
        <authorList>
            <person name="Chen M.-X."/>
        </authorList>
    </citation>
    <scope>NUCLEOTIDE SEQUENCE [LARGE SCALE GENOMIC DNA]</scope>
    <source>
        <strain evidence="6">BL9</strain>
    </source>
</reference>
<dbReference type="EMBL" id="QDKL01000003">
    <property type="protein sequence ID" value="RZF21011.1"/>
    <property type="molecule type" value="Genomic_DNA"/>
</dbReference>
<evidence type="ECO:0000256" key="2">
    <source>
        <dbReference type="ARBA" id="ARBA00022723"/>
    </source>
</evidence>
<protein>
    <submittedName>
        <fullName evidence="5">Hydroxymethylglutaryl-CoA lyase</fullName>
    </submittedName>
</protein>
<dbReference type="PANTHER" id="PTHR42738">
    <property type="entry name" value="HYDROXYMETHYLGLUTARYL-COA LYASE"/>
    <property type="match status" value="1"/>
</dbReference>
<sequence>MSNFSKEIKIVEVGPRDGLQNEKSFVETEDKLEFIRLLSETGLKTIEITSFVRPDKIPQMKDAADLYPKVLELTKGKGISTPCLVPNLKGLEVAKSLGVKEISMFTATSNTFNQKNINATIEEAHARQVQVAREASDAGMKLRGYLSTVFGCPYEKDIEDDAIIDGIKRLLDLGCYEISLGDTIGVANPVQVRRITKMIANEFDLNQMAMHFHDTEGMALANIYASLEEGVTVFDSSAAGLGGCPYAKGASGNVATDDVVNLLNKLGCDTGIDMDKLHAASEFITSKIGHQAPSKFFQAYKGRK</sequence>
<evidence type="ECO:0000256" key="1">
    <source>
        <dbReference type="ARBA" id="ARBA00009405"/>
    </source>
</evidence>
<keyword evidence="2" id="KW-0479">Metal-binding</keyword>
<gene>
    <name evidence="5" type="ORF">DAY19_13605</name>
</gene>
<dbReference type="RefSeq" id="WP_115363390.1">
    <property type="nucleotide sequence ID" value="NZ_QDKL01000003.1"/>
</dbReference>
<proteinExistence type="inferred from homology"/>
<dbReference type="InterPro" id="IPR013785">
    <property type="entry name" value="Aldolase_TIM"/>
</dbReference>
<comment type="caution">
    <text evidence="5">The sequence shown here is derived from an EMBL/GenBank/DDBJ whole genome shotgun (WGS) entry which is preliminary data.</text>
</comment>
<dbReference type="Gene3D" id="3.20.20.70">
    <property type="entry name" value="Aldolase class I"/>
    <property type="match status" value="1"/>
</dbReference>
<dbReference type="PROSITE" id="PS50991">
    <property type="entry name" value="PYR_CT"/>
    <property type="match status" value="1"/>
</dbReference>
<dbReference type="NCBIfam" id="NF004283">
    <property type="entry name" value="PRK05692.1"/>
    <property type="match status" value="1"/>
</dbReference>
<evidence type="ECO:0000313" key="6">
    <source>
        <dbReference type="Proteomes" id="UP000443582"/>
    </source>
</evidence>
<dbReference type="InterPro" id="IPR043594">
    <property type="entry name" value="HMGL"/>
</dbReference>
<comment type="similarity">
    <text evidence="1">Belongs to the HMG-CoA lyase family.</text>
</comment>
<evidence type="ECO:0000313" key="5">
    <source>
        <dbReference type="EMBL" id="RZF21011.1"/>
    </source>
</evidence>
<dbReference type="Proteomes" id="UP000443582">
    <property type="component" value="Unassembled WGS sequence"/>
</dbReference>
<accession>A0ABY0IDH5</accession>
<feature type="domain" description="Pyruvate carboxyltransferase" evidence="4">
    <location>
        <begin position="8"/>
        <end position="278"/>
    </location>
</feature>
<evidence type="ECO:0000256" key="3">
    <source>
        <dbReference type="ARBA" id="ARBA00023239"/>
    </source>
</evidence>
<organism evidence="5 6">
    <name type="scientific">Halobacteriovorax vibrionivorans</name>
    <dbReference type="NCBI Taxonomy" id="2152716"/>
    <lineage>
        <taxon>Bacteria</taxon>
        <taxon>Pseudomonadati</taxon>
        <taxon>Bdellovibrionota</taxon>
        <taxon>Bacteriovoracia</taxon>
        <taxon>Bacteriovoracales</taxon>
        <taxon>Halobacteriovoraceae</taxon>
        <taxon>Halobacteriovorax</taxon>
    </lineage>
</organism>